<dbReference type="GO" id="GO:0005762">
    <property type="term" value="C:mitochondrial large ribosomal subunit"/>
    <property type="evidence" value="ECO:0007669"/>
    <property type="project" value="TreeGrafter"/>
</dbReference>
<protein>
    <recommendedName>
        <fullName evidence="6">Large ribosomal subunit protein mL43</fullName>
    </recommendedName>
</protein>
<dbReference type="SMART" id="SM00916">
    <property type="entry name" value="L51_S25_CI-B8"/>
    <property type="match status" value="1"/>
</dbReference>
<dbReference type="PANTHER" id="PTHR21396">
    <property type="entry name" value="39S RIBOSOMAL PROTEIN L43"/>
    <property type="match status" value="1"/>
</dbReference>
<evidence type="ECO:0000256" key="5">
    <source>
        <dbReference type="ARBA" id="ARBA00023274"/>
    </source>
</evidence>
<keyword evidence="4" id="KW-0496">Mitochondrion</keyword>
<dbReference type="AlphaFoldDB" id="A0AAN8K5X0"/>
<keyword evidence="5" id="KW-0687">Ribonucleoprotein</keyword>
<evidence type="ECO:0000256" key="4">
    <source>
        <dbReference type="ARBA" id="ARBA00023128"/>
    </source>
</evidence>
<reference evidence="8 9" key="1">
    <citation type="submission" date="2024-01" db="EMBL/GenBank/DDBJ databases">
        <title>The genome of the rayed Mediterranean limpet Patella caerulea (Linnaeus, 1758).</title>
        <authorList>
            <person name="Anh-Thu Weber A."/>
            <person name="Halstead-Nussloch G."/>
        </authorList>
    </citation>
    <scope>NUCLEOTIDE SEQUENCE [LARGE SCALE GENOMIC DNA]</scope>
    <source>
        <strain evidence="8">AATW-2023a</strain>
        <tissue evidence="8">Whole specimen</tissue>
    </source>
</reference>
<sequence length="179" mass="20415">MSSSSIPSTFLKNVLNNGIGRYVCQLQRITFVFCKQKGDSRGTRDFIENKLLDFTNNNPGVAVYLQPRNNRSPKLVAEYLNGGRESIVTAKMSEDEINKWLEHLRGRSGIKIARIRKPQHTENPSVQGVWHPFTNKDSSLNKTQFPIQELSEVPHETTTTDKLLEIAKKLRETDVSMKE</sequence>
<proteinExistence type="inferred from homology"/>
<dbReference type="Pfam" id="PF05047">
    <property type="entry name" value="L51_S25_CI-B8"/>
    <property type="match status" value="1"/>
</dbReference>
<evidence type="ECO:0000256" key="6">
    <source>
        <dbReference type="ARBA" id="ARBA00035188"/>
    </source>
</evidence>
<evidence type="ECO:0000256" key="3">
    <source>
        <dbReference type="ARBA" id="ARBA00022980"/>
    </source>
</evidence>
<dbReference type="Proteomes" id="UP001347796">
    <property type="component" value="Unassembled WGS sequence"/>
</dbReference>
<dbReference type="PANTHER" id="PTHR21396:SF2">
    <property type="entry name" value="LARGE RIBOSOMAL SUBUNIT PROTEIN ML43"/>
    <property type="match status" value="1"/>
</dbReference>
<evidence type="ECO:0000259" key="7">
    <source>
        <dbReference type="SMART" id="SM00916"/>
    </source>
</evidence>
<accession>A0AAN8K5X0</accession>
<dbReference type="InterPro" id="IPR039927">
    <property type="entry name" value="Ribosomal_mL43"/>
</dbReference>
<dbReference type="InterPro" id="IPR036249">
    <property type="entry name" value="Thioredoxin-like_sf"/>
</dbReference>
<dbReference type="GO" id="GO:0032543">
    <property type="term" value="P:mitochondrial translation"/>
    <property type="evidence" value="ECO:0007669"/>
    <property type="project" value="InterPro"/>
</dbReference>
<comment type="caution">
    <text evidence="8">The sequence shown here is derived from an EMBL/GenBank/DDBJ whole genome shotgun (WGS) entry which is preliminary data.</text>
</comment>
<evidence type="ECO:0000256" key="2">
    <source>
        <dbReference type="ARBA" id="ARBA00006073"/>
    </source>
</evidence>
<feature type="domain" description="Ribosomal protein/NADH dehydrogenase" evidence="7">
    <location>
        <begin position="35"/>
        <end position="108"/>
    </location>
</feature>
<keyword evidence="9" id="KW-1185">Reference proteome</keyword>
<keyword evidence="3" id="KW-0689">Ribosomal protein</keyword>
<evidence type="ECO:0000313" key="9">
    <source>
        <dbReference type="Proteomes" id="UP001347796"/>
    </source>
</evidence>
<comment type="subcellular location">
    <subcellularLocation>
        <location evidence="1">Mitochondrion</location>
    </subcellularLocation>
</comment>
<comment type="similarity">
    <text evidence="2">Belongs to the mitochondrion-specific ribosomal protein mL43 family.</text>
</comment>
<evidence type="ECO:0000256" key="1">
    <source>
        <dbReference type="ARBA" id="ARBA00004173"/>
    </source>
</evidence>
<dbReference type="GO" id="GO:0003735">
    <property type="term" value="F:structural constituent of ribosome"/>
    <property type="evidence" value="ECO:0007669"/>
    <property type="project" value="InterPro"/>
</dbReference>
<dbReference type="Gene3D" id="3.40.30.10">
    <property type="entry name" value="Glutaredoxin"/>
    <property type="match status" value="1"/>
</dbReference>
<dbReference type="EMBL" id="JAZGQO010000006">
    <property type="protein sequence ID" value="KAK6185119.1"/>
    <property type="molecule type" value="Genomic_DNA"/>
</dbReference>
<gene>
    <name evidence="8" type="ORF">SNE40_007423</name>
</gene>
<evidence type="ECO:0000313" key="8">
    <source>
        <dbReference type="EMBL" id="KAK6185119.1"/>
    </source>
</evidence>
<dbReference type="SUPFAM" id="SSF52833">
    <property type="entry name" value="Thioredoxin-like"/>
    <property type="match status" value="1"/>
</dbReference>
<organism evidence="8 9">
    <name type="scientific">Patella caerulea</name>
    <name type="common">Rayed Mediterranean limpet</name>
    <dbReference type="NCBI Taxonomy" id="87958"/>
    <lineage>
        <taxon>Eukaryota</taxon>
        <taxon>Metazoa</taxon>
        <taxon>Spiralia</taxon>
        <taxon>Lophotrochozoa</taxon>
        <taxon>Mollusca</taxon>
        <taxon>Gastropoda</taxon>
        <taxon>Patellogastropoda</taxon>
        <taxon>Patelloidea</taxon>
        <taxon>Patellidae</taxon>
        <taxon>Patella</taxon>
    </lineage>
</organism>
<name>A0AAN8K5X0_PATCE</name>
<dbReference type="InterPro" id="IPR007741">
    <property type="entry name" value="Ribosomal_mL43/mS25/NADH_DH"/>
</dbReference>